<dbReference type="OrthoDB" id="5596796at2"/>
<dbReference type="KEGG" id="izh:FEM41_18610"/>
<dbReference type="Pfam" id="PF11739">
    <property type="entry name" value="YdbH-like"/>
    <property type="match status" value="1"/>
</dbReference>
<dbReference type="EMBL" id="CP040428">
    <property type="protein sequence ID" value="QCT21520.1"/>
    <property type="molecule type" value="Genomic_DNA"/>
</dbReference>
<dbReference type="RefSeq" id="WP_138097676.1">
    <property type="nucleotide sequence ID" value="NZ_CP040428.1"/>
</dbReference>
<keyword evidence="2" id="KW-1185">Reference proteome</keyword>
<gene>
    <name evidence="1" type="ORF">FEM41_18610</name>
</gene>
<dbReference type="InterPro" id="IPR021730">
    <property type="entry name" value="YdbH"/>
</dbReference>
<protein>
    <submittedName>
        <fullName evidence="1">YdbH family protein</fullName>
    </submittedName>
</protein>
<evidence type="ECO:0000313" key="2">
    <source>
        <dbReference type="Proteomes" id="UP000302163"/>
    </source>
</evidence>
<dbReference type="NCBIfam" id="NF007971">
    <property type="entry name" value="PRK10695.1"/>
    <property type="match status" value="1"/>
</dbReference>
<dbReference type="Proteomes" id="UP000302163">
    <property type="component" value="Chromosome"/>
</dbReference>
<reference evidence="1 2" key="1">
    <citation type="submission" date="2019-05" db="EMBL/GenBank/DDBJ databases">
        <title>Complete genome sequence of Izhakiella calystegiae KSNA2, an endophyte isolated from beach morning glory (Calystegia soldanella).</title>
        <authorList>
            <person name="Jiang L."/>
            <person name="Jeong J.C."/>
            <person name="Kim C.Y."/>
            <person name="Kim D.H."/>
            <person name="Kim S.W."/>
            <person name="Lee j."/>
        </authorList>
    </citation>
    <scope>NUCLEOTIDE SEQUENCE [LARGE SCALE GENOMIC DNA]</scope>
    <source>
        <strain evidence="1 2">KSNA2</strain>
    </source>
</reference>
<sequence length="878" mass="97550">MKGKYKALIALLLLLILLPLTLMLTVAHWLPTLADIWLPQGTRIAMTSGPRIKQGALILPDLRYLAGECELANIKSAALRHPGRWSLKIGELTLNPDCFSKIPTDDTPSETTRTLAEWQQMLPNSSVDIERLTLTSVPQYSGALKLAMTPRSQQVSFSGDLLTLKAVLNGRDLTVKQFEVRPFSGMEPARLVGEVKLALMPDGLPTHGHVKASMTLPQEPRHATAELNWESNRGQLLIGSEALVEPLLDLPWELSRDRLKISDGRWLWPWAGFPLSGRLALQVVDWRKGLEQAQITARVSVLTEGDAGKGNAVLTLGPGRLSMTESDMPLRLTGEAKQDQMIFYAMLPGKLSGPLLDPALHFQPGALLRSRGRIIDSLNIDEVRWPLAGVRLTRNGVDGRLQAILRAHENEMGNFTLHLDGQASDFLPDKGLWVWRYWGDGQFTPMNARWDVKGEGQWRDSEIRLAALSTGFDQLQYGSMTVHQPRMTLVKPVVWQRNPQHPDFSGALALHAGSTQFSSGSVLPPAVLNFEVKGKEPTTFLYRGDLTAEDIGPVRVHGRWDGERLRGEAWWPRQPLSVFQPLLPPDWKLALKSGELYAQVAFSAAAGQGFEAGGHGVLKGGSAWLPDSKINGVDFVLPFRYSDATWHLGTRGPVRLRIEEIESQAVARKLSADLQGWYPWSETHPLLLSDVSVELLGGSLLMKQLRMPQRDPALLRLHNISSSELVSAVNPKQFALSGRIEGALPIWFNHPQWIVKDGWVTARGPLTLRLDKDMADALANDNVTAGSAINWLRYMEISRSWTKINLDNLGVLTMASELEGTGRVNGKSGTVKLNYTHQENLFTLWRSLRFGDNLQSWLEQNMSLPDARCAGQNCKEQQ</sequence>
<evidence type="ECO:0000313" key="1">
    <source>
        <dbReference type="EMBL" id="QCT21520.1"/>
    </source>
</evidence>
<name>A0A4P8YL69_9ENTR</name>
<accession>A0A4P8YL69</accession>
<proteinExistence type="predicted"/>
<organism evidence="1 2">
    <name type="scientific">Jejubacter calystegiae</name>
    <dbReference type="NCBI Taxonomy" id="2579935"/>
    <lineage>
        <taxon>Bacteria</taxon>
        <taxon>Pseudomonadati</taxon>
        <taxon>Pseudomonadota</taxon>
        <taxon>Gammaproteobacteria</taxon>
        <taxon>Enterobacterales</taxon>
        <taxon>Enterobacteriaceae</taxon>
        <taxon>Jejubacter</taxon>
    </lineage>
</organism>
<dbReference type="AlphaFoldDB" id="A0A4P8YL69"/>